<feature type="domain" description="Penicillin-binding protein transpeptidase" evidence="19">
    <location>
        <begin position="416"/>
        <end position="656"/>
    </location>
</feature>
<dbReference type="RefSeq" id="WP_121917999.1">
    <property type="nucleotide sequence ID" value="NZ_REFV01000012.1"/>
</dbReference>
<dbReference type="GO" id="GO:0071555">
    <property type="term" value="P:cell wall organization"/>
    <property type="evidence" value="ECO:0007669"/>
    <property type="project" value="UniProtKB-KW"/>
</dbReference>
<comment type="pathway">
    <text evidence="2">Cell wall biogenesis; peptidoglycan biosynthesis.</text>
</comment>
<dbReference type="AlphaFoldDB" id="A0A3M0G5S3"/>
<keyword evidence="9" id="KW-0808">Transferase</keyword>
<dbReference type="GO" id="GO:0009252">
    <property type="term" value="P:peptidoglycan biosynthetic process"/>
    <property type="evidence" value="ECO:0007669"/>
    <property type="project" value="UniProtKB-KW"/>
</dbReference>
<keyword evidence="6" id="KW-0121">Carboxypeptidase</keyword>
<dbReference type="InterPro" id="IPR012338">
    <property type="entry name" value="Beta-lactam/transpept-like"/>
</dbReference>
<keyword evidence="7" id="KW-0645">Protease</keyword>
<dbReference type="EMBL" id="REFV01000012">
    <property type="protein sequence ID" value="RMB57143.1"/>
    <property type="molecule type" value="Genomic_DNA"/>
</dbReference>
<evidence type="ECO:0000256" key="16">
    <source>
        <dbReference type="ARBA" id="ARBA00034000"/>
    </source>
</evidence>
<keyword evidence="12" id="KW-0573">Peptidoglycan synthesis</keyword>
<dbReference type="GO" id="GO:0008955">
    <property type="term" value="F:peptidoglycan glycosyltransferase activity"/>
    <property type="evidence" value="ECO:0007669"/>
    <property type="project" value="UniProtKB-EC"/>
</dbReference>
<dbReference type="InterPro" id="IPR001460">
    <property type="entry name" value="PCN-bd_Tpept"/>
</dbReference>
<evidence type="ECO:0000256" key="15">
    <source>
        <dbReference type="ARBA" id="ARBA00023316"/>
    </source>
</evidence>
<evidence type="ECO:0000256" key="1">
    <source>
        <dbReference type="ARBA" id="ARBA00004236"/>
    </source>
</evidence>
<evidence type="ECO:0000256" key="4">
    <source>
        <dbReference type="ARBA" id="ARBA00007739"/>
    </source>
</evidence>
<dbReference type="InterPro" id="IPR023346">
    <property type="entry name" value="Lysozyme-like_dom_sf"/>
</dbReference>
<dbReference type="PANTHER" id="PTHR32282:SF11">
    <property type="entry name" value="PENICILLIN-BINDING PROTEIN 1B"/>
    <property type="match status" value="1"/>
</dbReference>
<gene>
    <name evidence="21" type="ORF">EAX61_12300</name>
</gene>
<dbReference type="InterPro" id="IPR036950">
    <property type="entry name" value="PBP_transglycosylase"/>
</dbReference>
<dbReference type="Gene3D" id="3.40.710.10">
    <property type="entry name" value="DD-peptidase/beta-lactamase superfamily"/>
    <property type="match status" value="2"/>
</dbReference>
<dbReference type="OrthoDB" id="9766909at2"/>
<dbReference type="PANTHER" id="PTHR32282">
    <property type="entry name" value="BINDING PROTEIN TRANSPEPTIDASE, PUTATIVE-RELATED"/>
    <property type="match status" value="1"/>
</dbReference>
<comment type="catalytic activity">
    <reaction evidence="17">
        <text>[GlcNAc-(1-&gt;4)-Mur2Ac(oyl-L-Ala-gamma-D-Glu-L-Lys-D-Ala-D-Ala)](n)-di-trans,octa-cis-undecaprenyl diphosphate + beta-D-GlcNAc-(1-&gt;4)-Mur2Ac(oyl-L-Ala-gamma-D-Glu-L-Lys-D-Ala-D-Ala)-di-trans,octa-cis-undecaprenyl diphosphate = [GlcNAc-(1-&gt;4)-Mur2Ac(oyl-L-Ala-gamma-D-Glu-L-Lys-D-Ala-D-Ala)](n+1)-di-trans,octa-cis-undecaprenyl diphosphate + di-trans,octa-cis-undecaprenyl diphosphate + H(+)</text>
        <dbReference type="Rhea" id="RHEA:23708"/>
        <dbReference type="Rhea" id="RHEA-COMP:9602"/>
        <dbReference type="Rhea" id="RHEA-COMP:9603"/>
        <dbReference type="ChEBI" id="CHEBI:15378"/>
        <dbReference type="ChEBI" id="CHEBI:58405"/>
        <dbReference type="ChEBI" id="CHEBI:60033"/>
        <dbReference type="ChEBI" id="CHEBI:78435"/>
        <dbReference type="EC" id="2.4.99.28"/>
    </reaction>
</comment>
<keyword evidence="8" id="KW-0328">Glycosyltransferase</keyword>
<evidence type="ECO:0000256" key="5">
    <source>
        <dbReference type="ARBA" id="ARBA00022475"/>
    </source>
</evidence>
<keyword evidence="18" id="KW-1133">Transmembrane helix</keyword>
<organism evidence="21 22">
    <name type="scientific">Dokdonia sinensis</name>
    <dbReference type="NCBI Taxonomy" id="2479847"/>
    <lineage>
        <taxon>Bacteria</taxon>
        <taxon>Pseudomonadati</taxon>
        <taxon>Bacteroidota</taxon>
        <taxon>Flavobacteriia</taxon>
        <taxon>Flavobacteriales</taxon>
        <taxon>Flavobacteriaceae</taxon>
        <taxon>Dokdonia</taxon>
    </lineage>
</organism>
<evidence type="ECO:0000259" key="20">
    <source>
        <dbReference type="Pfam" id="PF00912"/>
    </source>
</evidence>
<evidence type="ECO:0000256" key="17">
    <source>
        <dbReference type="ARBA" id="ARBA00049902"/>
    </source>
</evidence>
<feature type="transmembrane region" description="Helical" evidence="18">
    <location>
        <begin position="21"/>
        <end position="42"/>
    </location>
</feature>
<keyword evidence="10" id="KW-0378">Hydrolase</keyword>
<dbReference type="Proteomes" id="UP000281985">
    <property type="component" value="Unassembled WGS sequence"/>
</dbReference>
<dbReference type="GO" id="GO:0009002">
    <property type="term" value="F:serine-type D-Ala-D-Ala carboxypeptidase activity"/>
    <property type="evidence" value="ECO:0007669"/>
    <property type="project" value="UniProtKB-EC"/>
</dbReference>
<dbReference type="Pfam" id="PF00912">
    <property type="entry name" value="Transgly"/>
    <property type="match status" value="1"/>
</dbReference>
<dbReference type="InterPro" id="IPR001264">
    <property type="entry name" value="Glyco_trans_51"/>
</dbReference>
<evidence type="ECO:0000256" key="14">
    <source>
        <dbReference type="ARBA" id="ARBA00023268"/>
    </source>
</evidence>
<keyword evidence="11" id="KW-0133">Cell shape</keyword>
<evidence type="ECO:0000256" key="12">
    <source>
        <dbReference type="ARBA" id="ARBA00022984"/>
    </source>
</evidence>
<name>A0A3M0G5S3_9FLAO</name>
<evidence type="ECO:0000256" key="3">
    <source>
        <dbReference type="ARBA" id="ARBA00007090"/>
    </source>
</evidence>
<dbReference type="GO" id="GO:0005886">
    <property type="term" value="C:plasma membrane"/>
    <property type="evidence" value="ECO:0007669"/>
    <property type="project" value="UniProtKB-SubCell"/>
</dbReference>
<sequence length="750" mass="84605">MLQKKKETILRTLRTIVRVMNYLGLALILFILTVYIGIWGALPSKADLTEVSSYKPSQIFDINNELIGIYYLNNRVPVSLDSIPQHVVHALIATEDARFYDHNGVDARSALRVIVKSLALQDASSGGGSTLTQQLAKNMFDRKNLSFLTLPVAKVKEMIIAQRIEKLFTKEQILELYLNAVPFSGNTYGIESASLKYFGKSAIDLTVTEGATLIGTLKATHYYNPQRAPARSTQRRNTVLNQMAKYGFLTVDSLDILKKEALELDFNTYDEQQGVAPHFRENLRQKMVAWCKENSDSDKPFNLYTSGLKIYTTIDLKMQRLAETAAQEHMQKMQSQFESEYPASKAPWRDKKTVESKLKQLKSYQKLKAKGLIESQIIDSLSIKRKMKVYTYDGYKKVRYSTIDSLEHYLRFLNMGMLAINPQDGAVSTWVGGVNFEKFKYGHIESKRQVGSTFKPIVYATALEEGQSPCQYFSAREVSYENYDNWSPSNSDQADYYYQNVSMTGALTRSLNAVSVKILEKTGIEKVIAMGKKLEIKSTLPAVPSLALGTAELSVKELAGAYAAFVNESKPVKPYFLSRIEDSNGKMLEEFKPKNKIKPAFSENTRQTMITMMESVIDKGTGKRLRSTYGVRMDVAGKTGTTQNNKDAWFVAVTPTLVAVTWVGHDDHRIGFRSTRVGQGANAALPIVAKFLRKIERDTSFDTITKTKFKPMSNDVSVAMDCPDLVRDGFLKRLFTNPEKKKTKNFKKKN</sequence>
<keyword evidence="22" id="KW-1185">Reference proteome</keyword>
<comment type="similarity">
    <text evidence="3">In the C-terminal section; belongs to the transpeptidase family.</text>
</comment>
<evidence type="ECO:0000256" key="2">
    <source>
        <dbReference type="ARBA" id="ARBA00004752"/>
    </source>
</evidence>
<accession>A0A3M0G5S3</accession>
<dbReference type="GO" id="GO:0008360">
    <property type="term" value="P:regulation of cell shape"/>
    <property type="evidence" value="ECO:0007669"/>
    <property type="project" value="UniProtKB-KW"/>
</dbReference>
<evidence type="ECO:0000256" key="7">
    <source>
        <dbReference type="ARBA" id="ARBA00022670"/>
    </source>
</evidence>
<protein>
    <submittedName>
        <fullName evidence="21">Penicillin-binding protein</fullName>
    </submittedName>
</protein>
<dbReference type="Gene3D" id="1.10.3810.10">
    <property type="entry name" value="Biosynthetic peptidoglycan transglycosylase-like"/>
    <property type="match status" value="1"/>
</dbReference>
<keyword evidence="13 18" id="KW-0472">Membrane</keyword>
<dbReference type="SUPFAM" id="SSF53955">
    <property type="entry name" value="Lysozyme-like"/>
    <property type="match status" value="1"/>
</dbReference>
<evidence type="ECO:0000256" key="8">
    <source>
        <dbReference type="ARBA" id="ARBA00022676"/>
    </source>
</evidence>
<comment type="caution">
    <text evidence="21">The sequence shown here is derived from an EMBL/GenBank/DDBJ whole genome shotgun (WGS) entry which is preliminary data.</text>
</comment>
<dbReference type="SUPFAM" id="SSF56601">
    <property type="entry name" value="beta-lactamase/transpeptidase-like"/>
    <property type="match status" value="1"/>
</dbReference>
<evidence type="ECO:0000259" key="19">
    <source>
        <dbReference type="Pfam" id="PF00905"/>
    </source>
</evidence>
<dbReference type="Pfam" id="PF00905">
    <property type="entry name" value="Transpeptidase"/>
    <property type="match status" value="1"/>
</dbReference>
<dbReference type="GO" id="GO:0006508">
    <property type="term" value="P:proteolysis"/>
    <property type="evidence" value="ECO:0007669"/>
    <property type="project" value="UniProtKB-KW"/>
</dbReference>
<evidence type="ECO:0000256" key="10">
    <source>
        <dbReference type="ARBA" id="ARBA00022801"/>
    </source>
</evidence>
<evidence type="ECO:0000256" key="6">
    <source>
        <dbReference type="ARBA" id="ARBA00022645"/>
    </source>
</evidence>
<dbReference type="InterPro" id="IPR050396">
    <property type="entry name" value="Glycosyltr_51/Transpeptidase"/>
</dbReference>
<evidence type="ECO:0000256" key="13">
    <source>
        <dbReference type="ARBA" id="ARBA00023136"/>
    </source>
</evidence>
<dbReference type="GO" id="GO:0030288">
    <property type="term" value="C:outer membrane-bounded periplasmic space"/>
    <property type="evidence" value="ECO:0007669"/>
    <property type="project" value="TreeGrafter"/>
</dbReference>
<proteinExistence type="inferred from homology"/>
<comment type="similarity">
    <text evidence="4">In the N-terminal section; belongs to the glycosyltransferase 51 family.</text>
</comment>
<feature type="domain" description="Glycosyl transferase family 51" evidence="20">
    <location>
        <begin position="72"/>
        <end position="243"/>
    </location>
</feature>
<keyword evidence="15" id="KW-0961">Cell wall biogenesis/degradation</keyword>
<evidence type="ECO:0000313" key="21">
    <source>
        <dbReference type="EMBL" id="RMB57143.1"/>
    </source>
</evidence>
<evidence type="ECO:0000256" key="18">
    <source>
        <dbReference type="SAM" id="Phobius"/>
    </source>
</evidence>
<evidence type="ECO:0000313" key="22">
    <source>
        <dbReference type="Proteomes" id="UP000281985"/>
    </source>
</evidence>
<comment type="subcellular location">
    <subcellularLocation>
        <location evidence="1">Cell membrane</location>
    </subcellularLocation>
</comment>
<keyword evidence="18" id="KW-0812">Transmembrane</keyword>
<dbReference type="GO" id="GO:0008658">
    <property type="term" value="F:penicillin binding"/>
    <property type="evidence" value="ECO:0007669"/>
    <property type="project" value="InterPro"/>
</dbReference>
<evidence type="ECO:0000256" key="11">
    <source>
        <dbReference type="ARBA" id="ARBA00022960"/>
    </source>
</evidence>
<keyword evidence="14" id="KW-0511">Multifunctional enzyme</keyword>
<reference evidence="21 22" key="1">
    <citation type="submission" date="2018-10" db="EMBL/GenBank/DDBJ databases">
        <title>Dokdonia luteus sp. nov., isolated from sea water.</title>
        <authorList>
            <person name="Zhou L.Y."/>
            <person name="Du Z.J."/>
        </authorList>
    </citation>
    <scope>NUCLEOTIDE SEQUENCE [LARGE SCALE GENOMIC DNA]</scope>
    <source>
        <strain evidence="21 22">SH27</strain>
    </source>
</reference>
<comment type="catalytic activity">
    <reaction evidence="16">
        <text>Preferential cleavage: (Ac)2-L-Lys-D-Ala-|-D-Ala. Also transpeptidation of peptidyl-alanyl moieties that are N-acyl substituents of D-alanine.</text>
        <dbReference type="EC" id="3.4.16.4"/>
    </reaction>
</comment>
<keyword evidence="5" id="KW-1003">Cell membrane</keyword>
<evidence type="ECO:0000256" key="9">
    <source>
        <dbReference type="ARBA" id="ARBA00022679"/>
    </source>
</evidence>